<feature type="transmembrane region" description="Helical" evidence="2">
    <location>
        <begin position="147"/>
        <end position="170"/>
    </location>
</feature>
<dbReference type="OrthoDB" id="2563978at2759"/>
<dbReference type="AlphaFoldDB" id="A0A369JZD1"/>
<keyword evidence="2" id="KW-0472">Membrane</keyword>
<keyword evidence="2" id="KW-0812">Transmembrane</keyword>
<evidence type="ECO:0000313" key="3">
    <source>
        <dbReference type="EMBL" id="RDB25877.1"/>
    </source>
</evidence>
<evidence type="ECO:0000256" key="2">
    <source>
        <dbReference type="SAM" id="Phobius"/>
    </source>
</evidence>
<dbReference type="STRING" id="39966.A0A369JZD1"/>
<evidence type="ECO:0000256" key="1">
    <source>
        <dbReference type="SAM" id="MobiDB-lite"/>
    </source>
</evidence>
<protein>
    <submittedName>
        <fullName evidence="3">Uncharacterized protein</fullName>
    </submittedName>
</protein>
<feature type="compositionally biased region" description="Low complexity" evidence="1">
    <location>
        <begin position="823"/>
        <end position="834"/>
    </location>
</feature>
<proteinExistence type="predicted"/>
<feature type="compositionally biased region" description="Low complexity" evidence="1">
    <location>
        <begin position="260"/>
        <end position="278"/>
    </location>
</feature>
<dbReference type="InParanoid" id="A0A369JZD1"/>
<keyword evidence="4" id="KW-1185">Reference proteome</keyword>
<feature type="region of interest" description="Disordered" evidence="1">
    <location>
        <begin position="202"/>
        <end position="278"/>
    </location>
</feature>
<reference evidence="3" key="1">
    <citation type="submission" date="2018-04" db="EMBL/GenBank/DDBJ databases">
        <title>Whole genome sequencing of Hypsizygus marmoreus.</title>
        <authorList>
            <person name="Choi I.-G."/>
            <person name="Min B."/>
            <person name="Kim J.-G."/>
            <person name="Kim S."/>
            <person name="Oh Y.-L."/>
            <person name="Kong W.-S."/>
            <person name="Park H."/>
            <person name="Jeong J."/>
            <person name="Song E.-S."/>
        </authorList>
    </citation>
    <scope>NUCLEOTIDE SEQUENCE [LARGE SCALE GENOMIC DNA]</scope>
    <source>
        <strain evidence="3">51987-8</strain>
    </source>
</reference>
<feature type="region of interest" description="Disordered" evidence="1">
    <location>
        <begin position="116"/>
        <end position="139"/>
    </location>
</feature>
<feature type="compositionally biased region" description="Polar residues" evidence="1">
    <location>
        <begin position="810"/>
        <end position="822"/>
    </location>
</feature>
<keyword evidence="2" id="KW-1133">Transmembrane helix</keyword>
<feature type="region of interest" description="Disordered" evidence="1">
    <location>
        <begin position="58"/>
        <end position="97"/>
    </location>
</feature>
<sequence>MAAPTQEYPPWLTPVPTVLFDASGIPLTTVTSVLYLPLTYYGPSIPLNPDWTYGGLTPPASASTTTGASSEPTTFTTSTATPSSLPPTITSSTSAATPTFSSSVSLSTSLSSSSSSSSSFSSSSLPSPSPSQITPVSPSHNLSRGQLIGIIIASILGFIFLFIIALLLYLCCKGRRNRAQDPPFTFMTGPGMGSSYQIVGSDGRVLGEGSPRHSGEEADPFLRQSGVPETPQLPDTEMGQRSSNVPPFTGIARVPVPDASTGSKSSSGGNSATTSGYGSVIERPTLNLLPSTQEAFAQERRGRILTAEELRQVDEETVLPSAEFSPLIPPPRLVDPERSWTPPADRPQLKSQSSQISISAYPDADEAATLLTARRVRVEDLASRSPPQLPRPLEGHPSSTTSGGFLSSLGLGRLSWFKNFDSNSRRNSRTQSFLSTPLTDEDVEAGKSLLRPEMTENQSSRRLGSFLGLEDRPISTVSGRSAGTIYHDAYSSLPGTPVSRDTPLPPPPRALTPSGQAGPQTAWQSSSTVAVAAHDVPGSSASQDTSITHVKHGLPVGFDILDTPVPSAETRFTSTTPSIPSLRDTATGSSLGLSAHPFPPGLQNVPSKNWTDGSSSATFTTHRVTNPFSVLASHGTNAGISIDVLEEEPPSAAERWRSLAAEQGVLNARRTTFGQFMPPPDIASEEGSIYSMRSHLSPAPSRSTGSAPASRRDQSGSVGSASSHPSAFSSARTGSSGHSLAHSGSISSDARRRGHNMSPTLSAFGGRRDASDQSDQPLSPLSPMSPILSAPPAAHMPERAGAHRLGGSVDASSRTPESRSGMSSPEPTSPTSTSFHLSNAPWAVGLDQNWTPT</sequence>
<accession>A0A369JZD1</accession>
<feature type="region of interest" description="Disordered" evidence="1">
    <location>
        <begin position="321"/>
        <end position="361"/>
    </location>
</feature>
<comment type="caution">
    <text evidence="3">The sequence shown here is derived from an EMBL/GenBank/DDBJ whole genome shotgun (WGS) entry which is preliminary data.</text>
</comment>
<feature type="compositionally biased region" description="Low complexity" evidence="1">
    <location>
        <begin position="773"/>
        <end position="793"/>
    </location>
</feature>
<dbReference type="EMBL" id="LUEZ02000040">
    <property type="protein sequence ID" value="RDB25877.1"/>
    <property type="molecule type" value="Genomic_DNA"/>
</dbReference>
<name>A0A369JZD1_HYPMA</name>
<organism evidence="3 4">
    <name type="scientific">Hypsizygus marmoreus</name>
    <name type="common">White beech mushroom</name>
    <name type="synonym">Agaricus marmoreus</name>
    <dbReference type="NCBI Taxonomy" id="39966"/>
    <lineage>
        <taxon>Eukaryota</taxon>
        <taxon>Fungi</taxon>
        <taxon>Dikarya</taxon>
        <taxon>Basidiomycota</taxon>
        <taxon>Agaricomycotina</taxon>
        <taxon>Agaricomycetes</taxon>
        <taxon>Agaricomycetidae</taxon>
        <taxon>Agaricales</taxon>
        <taxon>Tricholomatineae</taxon>
        <taxon>Lyophyllaceae</taxon>
        <taxon>Hypsizygus</taxon>
    </lineage>
</organism>
<feature type="region of interest" description="Disordered" evidence="1">
    <location>
        <begin position="693"/>
        <end position="853"/>
    </location>
</feature>
<evidence type="ECO:0000313" key="4">
    <source>
        <dbReference type="Proteomes" id="UP000076154"/>
    </source>
</evidence>
<feature type="region of interest" description="Disordered" evidence="1">
    <location>
        <begin position="492"/>
        <end position="521"/>
    </location>
</feature>
<dbReference type="Proteomes" id="UP000076154">
    <property type="component" value="Unassembled WGS sequence"/>
</dbReference>
<gene>
    <name evidence="3" type="ORF">Hypma_006269</name>
</gene>
<feature type="region of interest" description="Disordered" evidence="1">
    <location>
        <begin position="381"/>
        <end position="404"/>
    </location>
</feature>
<feature type="compositionally biased region" description="Low complexity" evidence="1">
    <location>
        <begin position="116"/>
        <end position="126"/>
    </location>
</feature>
<feature type="compositionally biased region" description="Low complexity" evidence="1">
    <location>
        <begin position="715"/>
        <end position="748"/>
    </location>
</feature>